<gene>
    <name evidence="1" type="ORF">CHU95_07475</name>
</gene>
<evidence type="ECO:0000313" key="1">
    <source>
        <dbReference type="EMBL" id="OYQ35558.1"/>
    </source>
</evidence>
<reference evidence="1 2" key="1">
    <citation type="submission" date="2017-07" db="EMBL/GenBank/DDBJ databases">
        <title>Niveispirillum cyanobacteriorum sp. nov., isolated from cyanobacterial aggregates in a eutrophic lake.</title>
        <authorList>
            <person name="Cai H."/>
        </authorList>
    </citation>
    <scope>NUCLEOTIDE SEQUENCE [LARGE SCALE GENOMIC DNA]</scope>
    <source>
        <strain evidence="2">TH1-14</strain>
    </source>
</reference>
<dbReference type="AlphaFoldDB" id="A0A255Z250"/>
<comment type="caution">
    <text evidence="1">The sequence shown here is derived from an EMBL/GenBank/DDBJ whole genome shotgun (WGS) entry which is preliminary data.</text>
</comment>
<name>A0A255Z250_9PROT</name>
<proteinExistence type="predicted"/>
<dbReference type="InterPro" id="IPR042186">
    <property type="entry name" value="FimD_plug_dom"/>
</dbReference>
<evidence type="ECO:0000313" key="2">
    <source>
        <dbReference type="Proteomes" id="UP000216998"/>
    </source>
</evidence>
<dbReference type="Proteomes" id="UP000216998">
    <property type="component" value="Unassembled WGS sequence"/>
</dbReference>
<dbReference type="PANTHER" id="PTHR30451:SF5">
    <property type="entry name" value="SLR0019 PROTEIN"/>
    <property type="match status" value="1"/>
</dbReference>
<dbReference type="Gene3D" id="2.60.40.3110">
    <property type="match status" value="1"/>
</dbReference>
<protein>
    <recommendedName>
        <fullName evidence="3">Fimbrial biogenesis outer membrane usher protein</fullName>
    </recommendedName>
</protein>
<evidence type="ECO:0008006" key="3">
    <source>
        <dbReference type="Google" id="ProtNLM"/>
    </source>
</evidence>
<dbReference type="InterPro" id="IPR000015">
    <property type="entry name" value="Fimb_usher"/>
</dbReference>
<accession>A0A255Z250</accession>
<dbReference type="Gene3D" id="2.60.40.2610">
    <property type="entry name" value="Outer membrane usher protein FimD, plug domain"/>
    <property type="match status" value="1"/>
</dbReference>
<dbReference type="PANTHER" id="PTHR30451">
    <property type="entry name" value="OUTER MEMBRANE USHER PROTEIN"/>
    <property type="match status" value="1"/>
</dbReference>
<dbReference type="GO" id="GO:0009297">
    <property type="term" value="P:pilus assembly"/>
    <property type="evidence" value="ECO:0007669"/>
    <property type="project" value="InterPro"/>
</dbReference>
<dbReference type="GO" id="GO:0009279">
    <property type="term" value="C:cell outer membrane"/>
    <property type="evidence" value="ECO:0007669"/>
    <property type="project" value="TreeGrafter"/>
</dbReference>
<dbReference type="GO" id="GO:0015473">
    <property type="term" value="F:fimbrial usher porin activity"/>
    <property type="evidence" value="ECO:0007669"/>
    <property type="project" value="InterPro"/>
</dbReference>
<sequence length="843" mass="91005">MALALAPARLAVGAGSEAVQPAAAPAPAPKLTADELFKKAFGQKKQAASHKADIPVYFDGFEIGQVPALVSLNPAETAVDLRKLADILRPIAQDEPLQALLAQAGPDGLGIPSRMMRAGIQLAYDGSDQLVKVTVPAASRKPRDLSVLERGAAARAYTIIPQADLSAQMNMRAAIDYLSVPTGLGDDGLGPLSVALEPAINWKGWVVEGEVNYREDAVRTLSRGPVRLVHDFTDRGMRAQLGDLSVPVTGAQVGRAMAGVSVSKNFSIRPYDQVQPGGNRDFILENPSVVEVIVNGRPTRTFRLEPGPYNLNNFPGASGTNDVQIRITDAFGREQTIDFPFFFDSQLLASGVQEYGYSLGVTSQVVDDRYVYDEKDPVLSAYHRVGVTDNFTLTLGTQIDKTETSVTAEALVATSLGTFSLEPAAYLRRTDWGPTETPADKKHGFGGTLRYRSYSNGASVLDSQAITAQISYFDPSYRSFGSTFLSNTKLDAALRVSHPLFADITASLGGRYRQTRGSTEDNSYSVDLALRRRLFDTGNIDLTFSHGRDGFGVKETGLYLTTRFIFSGGRQSAGLNIDTISQQQRLDWRFQSLYPVNALSGGLELLNEKGTSGDRVQGNLSYTHQRFEAQLRQDTVRRSLNDAKGVESRTQLTAATALAFADGHFGVTRPITNSFAIVVPHPRLAGKDIGVDPVDDRYVAQTDWLGVPVVPNISAYLVRPILLDVPDAPANYDLGEDRPAVQPGYKSGTIITIGTDAVASLTGTLVTQDGKPAALMSGILRPVGVKEGKDLPFFTNRSGLFRIDSVRPGDWQLIVTGAEKKPFPVTVPKEAEGVVKLDPMQLP</sequence>
<organism evidence="1 2">
    <name type="scientific">Niveispirillum lacus</name>
    <dbReference type="NCBI Taxonomy" id="1981099"/>
    <lineage>
        <taxon>Bacteria</taxon>
        <taxon>Pseudomonadati</taxon>
        <taxon>Pseudomonadota</taxon>
        <taxon>Alphaproteobacteria</taxon>
        <taxon>Rhodospirillales</taxon>
        <taxon>Azospirillaceae</taxon>
        <taxon>Niveispirillum</taxon>
    </lineage>
</organism>
<dbReference type="EMBL" id="NOXU01000025">
    <property type="protein sequence ID" value="OYQ35558.1"/>
    <property type="molecule type" value="Genomic_DNA"/>
</dbReference>
<dbReference type="Pfam" id="PF00577">
    <property type="entry name" value="Usher"/>
    <property type="match status" value="1"/>
</dbReference>
<keyword evidence="2" id="KW-1185">Reference proteome</keyword>